<evidence type="ECO:0000313" key="3">
    <source>
        <dbReference type="Proteomes" id="UP000295270"/>
    </source>
</evidence>
<keyword evidence="3" id="KW-1185">Reference proteome</keyword>
<evidence type="ECO:0000313" key="1">
    <source>
        <dbReference type="EMBL" id="TCN57679.1"/>
    </source>
</evidence>
<dbReference type="OrthoDB" id="1356712at2"/>
<name>A0A4Y7UC17_9FLAO</name>
<organism evidence="2 4">
    <name type="scientific">Flavobacterium circumlabens</name>
    <dbReference type="NCBI Taxonomy" id="2133765"/>
    <lineage>
        <taxon>Bacteria</taxon>
        <taxon>Pseudomonadati</taxon>
        <taxon>Bacteroidota</taxon>
        <taxon>Flavobacteriia</taxon>
        <taxon>Flavobacteriales</taxon>
        <taxon>Flavobacteriaceae</taxon>
        <taxon>Flavobacterium</taxon>
    </lineage>
</organism>
<protein>
    <submittedName>
        <fullName evidence="2">Uncharacterized protein</fullName>
    </submittedName>
</protein>
<reference evidence="1 3" key="1">
    <citation type="journal article" date="2015" name="Stand. Genomic Sci.">
        <title>Genomic Encyclopedia of Bacterial and Archaeal Type Strains, Phase III: the genomes of soil and plant-associated and newly described type strains.</title>
        <authorList>
            <person name="Whitman W.B."/>
            <person name="Woyke T."/>
            <person name="Klenk H.P."/>
            <person name="Zhou Y."/>
            <person name="Lilburn T.G."/>
            <person name="Beck B.J."/>
            <person name="De Vos P."/>
            <person name="Vandamme P."/>
            <person name="Eisen J.A."/>
            <person name="Garrity G."/>
            <person name="Hugenholtz P."/>
            <person name="Kyrpides N.C."/>
        </authorList>
    </citation>
    <scope>NUCLEOTIDE SEQUENCE [LARGE SCALE GENOMIC DNA]</scope>
    <source>
        <strain evidence="1 3">P5626</strain>
    </source>
</reference>
<dbReference type="EMBL" id="SLWA01000004">
    <property type="protein sequence ID" value="TCN57679.1"/>
    <property type="molecule type" value="Genomic_DNA"/>
</dbReference>
<dbReference type="RefSeq" id="WP_132036271.1">
    <property type="nucleotide sequence ID" value="NZ_QWDN01000004.1"/>
</dbReference>
<proteinExistence type="predicted"/>
<sequence length="125" mass="14346">MKNKLLVVVFLLVGMISYSQEHYYEVGKLYVKKADGTSSVEKHEIAVLLNEEAKTCSVRIDYKEPQIFKIVSENKDPQTTVKTYELLHDDGRKITVSIKKKRMTVVAHTTGTKFETDINYSKSEK</sequence>
<gene>
    <name evidence="2" type="ORF">D0809_13920</name>
    <name evidence="1" type="ORF">EV142_104341</name>
</gene>
<dbReference type="AlphaFoldDB" id="A0A4Y7UC17"/>
<evidence type="ECO:0000313" key="2">
    <source>
        <dbReference type="EMBL" id="TEB43980.1"/>
    </source>
</evidence>
<evidence type="ECO:0000313" key="4">
    <source>
        <dbReference type="Proteomes" id="UP000298340"/>
    </source>
</evidence>
<accession>A0A4Y7UC17</accession>
<dbReference type="Proteomes" id="UP000298340">
    <property type="component" value="Unassembled WGS sequence"/>
</dbReference>
<dbReference type="Proteomes" id="UP000295270">
    <property type="component" value="Unassembled WGS sequence"/>
</dbReference>
<comment type="caution">
    <text evidence="2">The sequence shown here is derived from an EMBL/GenBank/DDBJ whole genome shotgun (WGS) entry which is preliminary data.</text>
</comment>
<reference evidence="1" key="3">
    <citation type="submission" date="2019-03" db="EMBL/GenBank/DDBJ databases">
        <authorList>
            <person name="Whitman W."/>
            <person name="Huntemann M."/>
            <person name="Clum A."/>
            <person name="Pillay M."/>
            <person name="Palaniappan K."/>
            <person name="Varghese N."/>
            <person name="Mikhailova N."/>
            <person name="Stamatis D."/>
            <person name="Reddy T."/>
            <person name="Daum C."/>
            <person name="Shapiro N."/>
            <person name="Ivanova N."/>
            <person name="Kyrpides N."/>
            <person name="Woyke T."/>
        </authorList>
    </citation>
    <scope>NUCLEOTIDE SEQUENCE</scope>
    <source>
        <strain evidence="1">P5626</strain>
    </source>
</reference>
<reference evidence="2 4" key="2">
    <citation type="journal article" date="2018" name="Syst. Appl. Microbiol.">
        <title>Flavobacterium circumlabens sp. nov. and Flavobacterium cupreum sp. nov., two psychrotrophic species isolated from Antarctic environmental samples.</title>
        <authorList>
            <person name="Kralova S."/>
            <person name="Busse H.J."/>
            <person name="Svec P."/>
            <person name="Maslanova I."/>
            <person name="Stankova E."/>
            <person name="Bartak M."/>
            <person name="Sedlacek I."/>
        </authorList>
    </citation>
    <scope>NUCLEOTIDE SEQUENCE [LARGE SCALE GENOMIC DNA]</scope>
    <source>
        <strain evidence="2 4">CCM 8828</strain>
    </source>
</reference>
<dbReference type="EMBL" id="QWDN01000004">
    <property type="protein sequence ID" value="TEB43980.1"/>
    <property type="molecule type" value="Genomic_DNA"/>
</dbReference>